<dbReference type="PRINTS" id="PR00368">
    <property type="entry name" value="FADPNR"/>
</dbReference>
<dbReference type="InterPro" id="IPR023753">
    <property type="entry name" value="FAD/NAD-binding_dom"/>
</dbReference>
<evidence type="ECO:0000256" key="8">
    <source>
        <dbReference type="ARBA" id="ARBA00023004"/>
    </source>
</evidence>
<dbReference type="GO" id="GO:0016491">
    <property type="term" value="F:oxidoreductase activity"/>
    <property type="evidence" value="ECO:0007669"/>
    <property type="project" value="UniProtKB-KW"/>
</dbReference>
<comment type="cofactor">
    <cofactor evidence="1">
        <name>FMN</name>
        <dbReference type="ChEBI" id="CHEBI:58210"/>
    </cofactor>
</comment>
<keyword evidence="6" id="KW-0479">Metal-binding</keyword>
<dbReference type="CDD" id="cd02803">
    <property type="entry name" value="OYE_like_FMN_family"/>
    <property type="match status" value="1"/>
</dbReference>
<accession>A0A4Q0XL34</accession>
<dbReference type="NCBIfam" id="NF045599">
    <property type="entry name" value="bili_reduct_long"/>
    <property type="match status" value="1"/>
</dbReference>
<evidence type="ECO:0000256" key="3">
    <source>
        <dbReference type="ARBA" id="ARBA00011048"/>
    </source>
</evidence>
<dbReference type="GO" id="GO:0010181">
    <property type="term" value="F:FMN binding"/>
    <property type="evidence" value="ECO:0007669"/>
    <property type="project" value="InterPro"/>
</dbReference>
<dbReference type="NCBIfam" id="NF045592">
    <property type="entry name" value="bili_reduct_N"/>
    <property type="match status" value="1"/>
</dbReference>
<dbReference type="SUPFAM" id="SSF51905">
    <property type="entry name" value="FAD/NAD(P)-binding domain"/>
    <property type="match status" value="1"/>
</dbReference>
<dbReference type="InterPro" id="IPR013785">
    <property type="entry name" value="Aldolase_TIM"/>
</dbReference>
<dbReference type="Pfam" id="PF07992">
    <property type="entry name" value="Pyr_redox_2"/>
    <property type="match status" value="1"/>
</dbReference>
<evidence type="ECO:0000256" key="7">
    <source>
        <dbReference type="ARBA" id="ARBA00023002"/>
    </source>
</evidence>
<dbReference type="GO" id="GO:0051536">
    <property type="term" value="F:iron-sulfur cluster binding"/>
    <property type="evidence" value="ECO:0007669"/>
    <property type="project" value="UniProtKB-KW"/>
</dbReference>
<keyword evidence="9" id="KW-0411">Iron-sulfur</keyword>
<keyword evidence="13" id="KW-1185">Reference proteome</keyword>
<evidence type="ECO:0000256" key="5">
    <source>
        <dbReference type="ARBA" id="ARBA00022643"/>
    </source>
</evidence>
<keyword evidence="5" id="KW-0288">FMN</keyword>
<dbReference type="PRINTS" id="PR00469">
    <property type="entry name" value="PNDRDTASEII"/>
</dbReference>
<evidence type="ECO:0000259" key="11">
    <source>
        <dbReference type="Pfam" id="PF07992"/>
    </source>
</evidence>
<feature type="domain" description="NADH:flavin oxidoreductase/NADH oxidase N-terminal" evidence="10">
    <location>
        <begin position="3"/>
        <end position="333"/>
    </location>
</feature>
<evidence type="ECO:0000256" key="9">
    <source>
        <dbReference type="ARBA" id="ARBA00023014"/>
    </source>
</evidence>
<dbReference type="GO" id="GO:0046872">
    <property type="term" value="F:metal ion binding"/>
    <property type="evidence" value="ECO:0007669"/>
    <property type="project" value="UniProtKB-KW"/>
</dbReference>
<dbReference type="Gene3D" id="3.40.50.720">
    <property type="entry name" value="NAD(P)-binding Rossmann-like Domain"/>
    <property type="match status" value="1"/>
</dbReference>
<evidence type="ECO:0000313" key="13">
    <source>
        <dbReference type="Proteomes" id="UP000289792"/>
    </source>
</evidence>
<comment type="cofactor">
    <cofactor evidence="2">
        <name>[4Fe-4S] cluster</name>
        <dbReference type="ChEBI" id="CHEBI:49883"/>
    </cofactor>
</comment>
<dbReference type="InterPro" id="IPR054629">
    <property type="entry name" value="BilR_N"/>
</dbReference>
<dbReference type="InterPro" id="IPR001155">
    <property type="entry name" value="OxRdtase_FMN_N"/>
</dbReference>
<keyword evidence="7" id="KW-0560">Oxidoreductase</keyword>
<evidence type="ECO:0000256" key="6">
    <source>
        <dbReference type="ARBA" id="ARBA00022723"/>
    </source>
</evidence>
<dbReference type="Gene3D" id="3.20.20.70">
    <property type="entry name" value="Aldolase class I"/>
    <property type="match status" value="1"/>
</dbReference>
<proteinExistence type="inferred from homology"/>
<evidence type="ECO:0000313" key="12">
    <source>
        <dbReference type="EMBL" id="RXJ52912.1"/>
    </source>
</evidence>
<dbReference type="EMBL" id="SDDZ01000001">
    <property type="protein sequence ID" value="RXJ52912.1"/>
    <property type="molecule type" value="Genomic_DNA"/>
</dbReference>
<name>A0A4Q0XL34_9FLAO</name>
<dbReference type="Gene3D" id="3.50.50.60">
    <property type="entry name" value="FAD/NAD(P)-binding domain"/>
    <property type="match status" value="1"/>
</dbReference>
<evidence type="ECO:0000256" key="4">
    <source>
        <dbReference type="ARBA" id="ARBA00022630"/>
    </source>
</evidence>
<evidence type="ECO:0000259" key="10">
    <source>
        <dbReference type="Pfam" id="PF00724"/>
    </source>
</evidence>
<organism evidence="12 13">
    <name type="scientific">Gelidibacter gilvus</name>
    <dbReference type="NCBI Taxonomy" id="59602"/>
    <lineage>
        <taxon>Bacteria</taxon>
        <taxon>Pseudomonadati</taxon>
        <taxon>Bacteroidota</taxon>
        <taxon>Flavobacteriia</taxon>
        <taxon>Flavobacteriales</taxon>
        <taxon>Flavobacteriaceae</taxon>
        <taxon>Gelidibacter</taxon>
    </lineage>
</organism>
<comment type="similarity">
    <text evidence="3">In the N-terminal section; belongs to the NADH:flavin oxidoreductase/NADH oxidase family.</text>
</comment>
<reference evidence="12 13" key="1">
    <citation type="submission" date="2019-01" db="EMBL/GenBank/DDBJ databases">
        <title>Genome sequence of the Antarctic species Gelidibacter gilvus ACAM 158(T).</title>
        <authorList>
            <person name="Bowman J.P."/>
        </authorList>
    </citation>
    <scope>NUCLEOTIDE SEQUENCE [LARGE SCALE GENOMIC DNA]</scope>
    <source>
        <strain evidence="12 13">IC158</strain>
    </source>
</reference>
<protein>
    <submittedName>
        <fullName evidence="12">FAD-dependent oxidoreductase</fullName>
    </submittedName>
</protein>
<dbReference type="OrthoDB" id="9772736at2"/>
<dbReference type="PANTHER" id="PTHR42917:SF2">
    <property type="entry name" value="2,4-DIENOYL-COA REDUCTASE [(2E)-ENOYL-COA-PRODUCING]"/>
    <property type="match status" value="1"/>
</dbReference>
<keyword evidence="8" id="KW-0408">Iron</keyword>
<dbReference type="AlphaFoldDB" id="A0A4Q0XL34"/>
<dbReference type="InterPro" id="IPR051793">
    <property type="entry name" value="NADH:flavin_oxidoreductase"/>
</dbReference>
<evidence type="ECO:0000256" key="2">
    <source>
        <dbReference type="ARBA" id="ARBA00001966"/>
    </source>
</evidence>
<sequence length="639" mass="68186">MKILEPITIGGLTFKNRLLLPPLTTGYEAKDGSISAQSRAFYTRLAKGGVGYIVLGDVAPIRSFAPTPKLYEDSQIESFKLLADNVHAYGAKIGVQIFHPEYDVDALNLMFANGEQDKVRARLHHDMDNFVNEVTEEALMEILKKMCACAVRAQKAGIDAIQVHGDRLVGALCSTKMNYRTDKFGGSLENRTRFALMLVKALREAVPDLIIEYKLPVVTPALGKGGIDEADAPQFAKLLEEAGVHMLHVAQANHTGNLADTIPPMGVQPNCFFADIAGTVKQAVTIPVSTSGRIIDPEMAEELLEAGKVDMVGIGRALLADPDWINKAAAGKAKSIIRCICCNEGCVDAVMTGGFIACVVNAENGFEETRIITQTNLKKKVVVIGGGPAGLEAARVSAIKGHHVTLIEKDTKLGGQLNIADKPPRKSEIRRTVEDLEHAIHSNGVILRLGEKATSESILAMAPEAVIVAVGATNFIPPIPGVNGSNVCDAWKVLAGEQNVSGRVAVIGGGMVGCETAEYLAEQGCKVSIVEMRDKIAGEIGPTVLPTMLELFNKHGVAQFTEHKVTNIAVGELICEEPNGKVVKIPCDYVVMASGSHPEKFDTKALSDRGISVVKVGDCSKVSDISHAIKAGYDAANSL</sequence>
<dbReference type="SUPFAM" id="SSF51395">
    <property type="entry name" value="FMN-linked oxidoreductases"/>
    <property type="match status" value="1"/>
</dbReference>
<dbReference type="Proteomes" id="UP000289792">
    <property type="component" value="Unassembled WGS sequence"/>
</dbReference>
<keyword evidence="4" id="KW-0285">Flavoprotein</keyword>
<comment type="caution">
    <text evidence="12">The sequence shown here is derived from an EMBL/GenBank/DDBJ whole genome shotgun (WGS) entry which is preliminary data.</text>
</comment>
<dbReference type="Pfam" id="PF00724">
    <property type="entry name" value="Oxidored_FMN"/>
    <property type="match status" value="1"/>
</dbReference>
<gene>
    <name evidence="12" type="ORF">ESZ48_01930</name>
</gene>
<dbReference type="InterPro" id="IPR036188">
    <property type="entry name" value="FAD/NAD-bd_sf"/>
</dbReference>
<dbReference type="PANTHER" id="PTHR42917">
    <property type="entry name" value="2,4-DIENOYL-COA REDUCTASE"/>
    <property type="match status" value="1"/>
</dbReference>
<feature type="domain" description="FAD/NAD(P)-binding" evidence="11">
    <location>
        <begin position="379"/>
        <end position="600"/>
    </location>
</feature>
<evidence type="ECO:0000256" key="1">
    <source>
        <dbReference type="ARBA" id="ARBA00001917"/>
    </source>
</evidence>